<dbReference type="PANTHER" id="PTHR12086">
    <property type="entry name" value="EF-HAND DOMAIN C-TERMINAL CONTAINING PROTEIN"/>
    <property type="match status" value="1"/>
</dbReference>
<dbReference type="FunFam" id="2.30.29.170:FF:000002">
    <property type="entry name" value="EF-hand domain (C-terminal) containing 1"/>
    <property type="match status" value="1"/>
</dbReference>
<evidence type="ECO:0008006" key="14">
    <source>
        <dbReference type="Google" id="ProtNLM"/>
    </source>
</evidence>
<dbReference type="FunFam" id="2.30.29.170:FF:000004">
    <property type="entry name" value="EF-hand domain containing 2"/>
    <property type="match status" value="1"/>
</dbReference>
<accession>A0A507CLH2</accession>
<feature type="domain" description="DM10" evidence="9">
    <location>
        <begin position="417"/>
        <end position="524"/>
    </location>
</feature>
<gene>
    <name evidence="10" type="ORF">SeLEV6574_g07509</name>
    <name evidence="11" type="ORF">SeMB42_g02286</name>
</gene>
<feature type="domain" description="DM10" evidence="9">
    <location>
        <begin position="250"/>
        <end position="356"/>
    </location>
</feature>
<evidence type="ECO:0000313" key="10">
    <source>
        <dbReference type="EMBL" id="TPX38933.1"/>
    </source>
</evidence>
<proteinExistence type="predicted"/>
<dbReference type="EMBL" id="QEAM01000542">
    <property type="protein sequence ID" value="TPX38933.1"/>
    <property type="molecule type" value="Genomic_DNA"/>
</dbReference>
<dbReference type="GO" id="GO:0043014">
    <property type="term" value="F:alpha-tubulin binding"/>
    <property type="evidence" value="ECO:0007669"/>
    <property type="project" value="TreeGrafter"/>
</dbReference>
<comment type="caution">
    <text evidence="10">The sequence shown here is derived from an EMBL/GenBank/DDBJ whole genome shotgun (WGS) entry which is preliminary data.</text>
</comment>
<keyword evidence="7" id="KW-0966">Cell projection</keyword>
<dbReference type="Gene3D" id="2.30.29.170">
    <property type="match status" value="3"/>
</dbReference>
<evidence type="ECO:0000256" key="2">
    <source>
        <dbReference type="ARBA" id="ARBA00022490"/>
    </source>
</evidence>
<comment type="subcellular location">
    <subcellularLocation>
        <location evidence="1">Cytoplasm</location>
        <location evidence="1">Cytoskeleton</location>
        <location evidence="1">Flagellum axoneme</location>
    </subcellularLocation>
</comment>
<dbReference type="GO" id="GO:0000281">
    <property type="term" value="P:mitotic cytokinesis"/>
    <property type="evidence" value="ECO:0007669"/>
    <property type="project" value="TreeGrafter"/>
</dbReference>
<dbReference type="FunFam" id="2.30.29.170:FF:000001">
    <property type="entry name" value="EF-hand domain containing 1"/>
    <property type="match status" value="1"/>
</dbReference>
<dbReference type="Pfam" id="PF06565">
    <property type="entry name" value="DM10_dom"/>
    <property type="match status" value="3"/>
</dbReference>
<evidence type="ECO:0000256" key="7">
    <source>
        <dbReference type="ARBA" id="ARBA00023273"/>
    </source>
</evidence>
<evidence type="ECO:0000256" key="6">
    <source>
        <dbReference type="ARBA" id="ARBA00023212"/>
    </source>
</evidence>
<evidence type="ECO:0000256" key="5">
    <source>
        <dbReference type="ARBA" id="ARBA00023069"/>
    </source>
</evidence>
<evidence type="ECO:0000313" key="12">
    <source>
        <dbReference type="Proteomes" id="UP000317494"/>
    </source>
</evidence>
<dbReference type="OrthoDB" id="10255210at2759"/>
<feature type="domain" description="DM10" evidence="9">
    <location>
        <begin position="103"/>
        <end position="206"/>
    </location>
</feature>
<dbReference type="EMBL" id="QEAN01000069">
    <property type="protein sequence ID" value="TPX50305.1"/>
    <property type="molecule type" value="Genomic_DNA"/>
</dbReference>
<keyword evidence="2" id="KW-0963">Cytoplasm</keyword>
<dbReference type="Proteomes" id="UP000320475">
    <property type="component" value="Unassembled WGS sequence"/>
</dbReference>
<feature type="domain" description="EF-hand" evidence="8">
    <location>
        <begin position="546"/>
        <end position="581"/>
    </location>
</feature>
<keyword evidence="12" id="KW-1185">Reference proteome</keyword>
<dbReference type="InterPro" id="IPR040193">
    <property type="entry name" value="EFHC1/EFHC2/EFHB"/>
</dbReference>
<dbReference type="GO" id="GO:0005509">
    <property type="term" value="F:calcium ion binding"/>
    <property type="evidence" value="ECO:0007669"/>
    <property type="project" value="InterPro"/>
</dbReference>
<evidence type="ECO:0000313" key="13">
    <source>
        <dbReference type="Proteomes" id="UP000320475"/>
    </source>
</evidence>
<keyword evidence="4" id="KW-0282">Flagellum</keyword>
<dbReference type="InterPro" id="IPR006602">
    <property type="entry name" value="DM10_dom"/>
</dbReference>
<protein>
    <recommendedName>
        <fullName evidence="14">EF-hand domain-containing protein</fullName>
    </recommendedName>
</protein>
<dbReference type="GO" id="GO:0007052">
    <property type="term" value="P:mitotic spindle organization"/>
    <property type="evidence" value="ECO:0007669"/>
    <property type="project" value="TreeGrafter"/>
</dbReference>
<organism evidence="10 13">
    <name type="scientific">Synchytrium endobioticum</name>
    <dbReference type="NCBI Taxonomy" id="286115"/>
    <lineage>
        <taxon>Eukaryota</taxon>
        <taxon>Fungi</taxon>
        <taxon>Fungi incertae sedis</taxon>
        <taxon>Chytridiomycota</taxon>
        <taxon>Chytridiomycota incertae sedis</taxon>
        <taxon>Chytridiomycetes</taxon>
        <taxon>Synchytriales</taxon>
        <taxon>Synchytriaceae</taxon>
        <taxon>Synchytrium</taxon>
    </lineage>
</organism>
<dbReference type="GO" id="GO:0005930">
    <property type="term" value="C:axoneme"/>
    <property type="evidence" value="ECO:0007669"/>
    <property type="project" value="TreeGrafter"/>
</dbReference>
<evidence type="ECO:0000256" key="4">
    <source>
        <dbReference type="ARBA" id="ARBA00022846"/>
    </source>
</evidence>
<sequence>MVANKNILPSSSTSIPFLPGNSFADATKTDFRKAHTLDYKNSYALQKSVKLSIGAIPHPANQVLPAHELISRLGNDPAITYGDKQFHTPKVEPTFVPAYVAFDKVVLRFDAYFKQAVHESTEQYYLRRVRILYYLEDDSVAVVEPEFENSGILQGVLIKRQRLPKNSTDYYQVSDFNLGINLHIYGRTYRVVSCDKFTQQYMQETQGITLNQPEEMPLDPYQQSRQRVPRNLSHRADEKHNRLRRFLENDRKVLRFYCIWDDRDSMFGELREFVLHYFFVDDCCEVREVQKPNNGRDPSPILVRRQQLCKDGSVNEHAEVYTWKDFRIGDTINVLGRKFLLRDCDEYTRKFYQSSMGMPDSELRPVSIDNSSIHHHVVDHELPPYNGYGDVEDSLGSCRYLVLKPPKKDFLKAFENEHKVLRFVARMDSKHKEDKDRRFVISYRLSDDTMTIYEPPQRNAGILGGKFMERTRVLLPGSSLSDVDGPKYYKVTDLFVGTTLEILKHKFVLLDADEFVYHYMEDRKDEFRQADFEAVLKKVLTGVGAAEKSKLDKIAKALDKDGSGLVDRQRFLDGAREVWQSCLTHHEAITLSRAFENGDRKLCYLKLLAAF</sequence>
<dbReference type="InterPro" id="IPR011992">
    <property type="entry name" value="EF-hand-dom_pair"/>
</dbReference>
<keyword evidence="3" id="KW-0677">Repeat</keyword>
<dbReference type="VEuPathDB" id="FungiDB:SeMB42_g02286"/>
<evidence type="ECO:0000259" key="8">
    <source>
        <dbReference type="PROSITE" id="PS50222"/>
    </source>
</evidence>
<keyword evidence="6" id="KW-0206">Cytoskeleton</keyword>
<evidence type="ECO:0000256" key="1">
    <source>
        <dbReference type="ARBA" id="ARBA00004611"/>
    </source>
</evidence>
<dbReference type="PROSITE" id="PS50222">
    <property type="entry name" value="EF_HAND_2"/>
    <property type="match status" value="1"/>
</dbReference>
<dbReference type="SMART" id="SM00676">
    <property type="entry name" value="DM10"/>
    <property type="match status" value="3"/>
</dbReference>
<dbReference type="Proteomes" id="UP000317494">
    <property type="component" value="Unassembled WGS sequence"/>
</dbReference>
<reference evidence="12 13" key="1">
    <citation type="journal article" date="2019" name="Sci. Rep.">
        <title>Comparative genomics of chytrid fungi reveal insights into the obligate biotrophic and pathogenic lifestyle of Synchytrium endobioticum.</title>
        <authorList>
            <person name="van de Vossenberg B.T.L.H."/>
            <person name="Warris S."/>
            <person name="Nguyen H.D.T."/>
            <person name="van Gent-Pelzer M.P.E."/>
            <person name="Joly D.L."/>
            <person name="van de Geest H.C."/>
            <person name="Bonants P.J.M."/>
            <person name="Smith D.S."/>
            <person name="Levesque C.A."/>
            <person name="van der Lee T.A.J."/>
        </authorList>
    </citation>
    <scope>NUCLEOTIDE SEQUENCE [LARGE SCALE GENOMIC DNA]</scope>
    <source>
        <strain evidence="10 13">LEV6574</strain>
        <strain evidence="11 12">MB42</strain>
    </source>
</reference>
<evidence type="ECO:0000256" key="3">
    <source>
        <dbReference type="ARBA" id="ARBA00022737"/>
    </source>
</evidence>
<dbReference type="GO" id="GO:0060285">
    <property type="term" value="P:cilium-dependent cell motility"/>
    <property type="evidence" value="ECO:0007669"/>
    <property type="project" value="TreeGrafter"/>
</dbReference>
<evidence type="ECO:0000259" key="9">
    <source>
        <dbReference type="PROSITE" id="PS51336"/>
    </source>
</evidence>
<dbReference type="PROSITE" id="PS51336">
    <property type="entry name" value="DM10"/>
    <property type="match status" value="3"/>
</dbReference>
<keyword evidence="5" id="KW-0969">Cilium</keyword>
<dbReference type="GO" id="GO:0072686">
    <property type="term" value="C:mitotic spindle"/>
    <property type="evidence" value="ECO:0007669"/>
    <property type="project" value="TreeGrafter"/>
</dbReference>
<dbReference type="PANTHER" id="PTHR12086:SF9">
    <property type="entry name" value="EF-HAND DOMAIN-CONTAINING PROTEIN 1"/>
    <property type="match status" value="1"/>
</dbReference>
<name>A0A507CLH2_9FUNG</name>
<evidence type="ECO:0000313" key="11">
    <source>
        <dbReference type="EMBL" id="TPX50305.1"/>
    </source>
</evidence>
<dbReference type="SUPFAM" id="SSF47473">
    <property type="entry name" value="EF-hand"/>
    <property type="match status" value="1"/>
</dbReference>
<dbReference type="STRING" id="286115.A0A507CLH2"/>
<dbReference type="InterPro" id="IPR002048">
    <property type="entry name" value="EF_hand_dom"/>
</dbReference>
<dbReference type="AlphaFoldDB" id="A0A507CLH2"/>